<evidence type="ECO:0000313" key="2">
    <source>
        <dbReference type="Proteomes" id="UP001066276"/>
    </source>
</evidence>
<dbReference type="EMBL" id="JANPWB010000005">
    <property type="protein sequence ID" value="KAJ1187305.1"/>
    <property type="molecule type" value="Genomic_DNA"/>
</dbReference>
<comment type="caution">
    <text evidence="1">The sequence shown here is derived from an EMBL/GenBank/DDBJ whole genome shotgun (WGS) entry which is preliminary data.</text>
</comment>
<protein>
    <submittedName>
        <fullName evidence="1">Uncharacterized protein</fullName>
    </submittedName>
</protein>
<proteinExistence type="predicted"/>
<reference evidence="1" key="1">
    <citation type="journal article" date="2022" name="bioRxiv">
        <title>Sequencing and chromosome-scale assembly of the giantPleurodeles waltlgenome.</title>
        <authorList>
            <person name="Brown T."/>
            <person name="Elewa A."/>
            <person name="Iarovenko S."/>
            <person name="Subramanian E."/>
            <person name="Araus A.J."/>
            <person name="Petzold A."/>
            <person name="Susuki M."/>
            <person name="Suzuki K.-i.T."/>
            <person name="Hayashi T."/>
            <person name="Toyoda A."/>
            <person name="Oliveira C."/>
            <person name="Osipova E."/>
            <person name="Leigh N.D."/>
            <person name="Simon A."/>
            <person name="Yun M.H."/>
        </authorList>
    </citation>
    <scope>NUCLEOTIDE SEQUENCE</scope>
    <source>
        <strain evidence="1">20211129_DDA</strain>
        <tissue evidence="1">Liver</tissue>
    </source>
</reference>
<keyword evidence="2" id="KW-1185">Reference proteome</keyword>
<dbReference type="AlphaFoldDB" id="A0AAV7UG53"/>
<sequence>MTKGGHSQQQTKMVKYSAPRQPTEGLIQATLAHVESKINTVAMEITLMRADLRKVNEMTLAQLQEKSKSFNLNVDQLQKEGAVERYDWRTVRVTHNATSVWWGSLMEKPGVELSLADFILNTLKCRKLSNFFSVEQAQKANVLVQRPGRL</sequence>
<evidence type="ECO:0000313" key="1">
    <source>
        <dbReference type="EMBL" id="KAJ1187305.1"/>
    </source>
</evidence>
<gene>
    <name evidence="1" type="ORF">NDU88_004082</name>
</gene>
<dbReference type="Proteomes" id="UP001066276">
    <property type="component" value="Chromosome 3_1"/>
</dbReference>
<organism evidence="1 2">
    <name type="scientific">Pleurodeles waltl</name>
    <name type="common">Iberian ribbed newt</name>
    <dbReference type="NCBI Taxonomy" id="8319"/>
    <lineage>
        <taxon>Eukaryota</taxon>
        <taxon>Metazoa</taxon>
        <taxon>Chordata</taxon>
        <taxon>Craniata</taxon>
        <taxon>Vertebrata</taxon>
        <taxon>Euteleostomi</taxon>
        <taxon>Amphibia</taxon>
        <taxon>Batrachia</taxon>
        <taxon>Caudata</taxon>
        <taxon>Salamandroidea</taxon>
        <taxon>Salamandridae</taxon>
        <taxon>Pleurodelinae</taxon>
        <taxon>Pleurodeles</taxon>
    </lineage>
</organism>
<accession>A0AAV7UG53</accession>
<name>A0AAV7UG53_PLEWA</name>